<name>A0A4Y9SZQ8_9BURK</name>
<keyword evidence="2" id="KW-0963">Cytoplasm</keyword>
<protein>
    <submittedName>
        <fullName evidence="12">Response regulator</fullName>
    </submittedName>
</protein>
<evidence type="ECO:0000313" key="13">
    <source>
        <dbReference type="Proteomes" id="UP000297258"/>
    </source>
</evidence>
<keyword evidence="13" id="KW-1185">Reference proteome</keyword>
<keyword evidence="4" id="KW-0902">Two-component regulatory system</keyword>
<dbReference type="InterPro" id="IPR039420">
    <property type="entry name" value="WalR-like"/>
</dbReference>
<feature type="modified residue" description="4-aspartylphosphate" evidence="8">
    <location>
        <position position="51"/>
    </location>
</feature>
<dbReference type="Gene3D" id="3.40.50.2300">
    <property type="match status" value="1"/>
</dbReference>
<dbReference type="InterPro" id="IPR036388">
    <property type="entry name" value="WH-like_DNA-bd_sf"/>
</dbReference>
<evidence type="ECO:0000256" key="6">
    <source>
        <dbReference type="ARBA" id="ARBA00023125"/>
    </source>
</evidence>
<evidence type="ECO:0000256" key="3">
    <source>
        <dbReference type="ARBA" id="ARBA00022553"/>
    </source>
</evidence>
<keyword evidence="3 8" id="KW-0597">Phosphoprotein</keyword>
<dbReference type="CDD" id="cd00383">
    <property type="entry name" value="trans_reg_C"/>
    <property type="match status" value="1"/>
</dbReference>
<dbReference type="Pfam" id="PF00072">
    <property type="entry name" value="Response_reg"/>
    <property type="match status" value="1"/>
</dbReference>
<dbReference type="GO" id="GO:0032993">
    <property type="term" value="C:protein-DNA complex"/>
    <property type="evidence" value="ECO:0007669"/>
    <property type="project" value="TreeGrafter"/>
</dbReference>
<accession>A0A4Y9SZQ8</accession>
<dbReference type="Proteomes" id="UP000297258">
    <property type="component" value="Unassembled WGS sequence"/>
</dbReference>
<dbReference type="PROSITE" id="PS50110">
    <property type="entry name" value="RESPONSE_REGULATORY"/>
    <property type="match status" value="1"/>
</dbReference>
<dbReference type="InterPro" id="IPR011006">
    <property type="entry name" value="CheY-like_superfamily"/>
</dbReference>
<dbReference type="GO" id="GO:0006355">
    <property type="term" value="P:regulation of DNA-templated transcription"/>
    <property type="evidence" value="ECO:0007669"/>
    <property type="project" value="InterPro"/>
</dbReference>
<keyword evidence="5" id="KW-0805">Transcription regulation</keyword>
<dbReference type="PANTHER" id="PTHR48111">
    <property type="entry name" value="REGULATOR OF RPOS"/>
    <property type="match status" value="1"/>
</dbReference>
<dbReference type="CDD" id="cd17624">
    <property type="entry name" value="REC_OmpR_PmrA-like"/>
    <property type="match status" value="1"/>
</dbReference>
<dbReference type="AlphaFoldDB" id="A0A4Y9SZQ8"/>
<reference evidence="12 13" key="1">
    <citation type="submission" date="2019-03" db="EMBL/GenBank/DDBJ databases">
        <title>Draft genome of Massilia hortus sp. nov., a novel bacterial species of the Oxalobacteraceae family.</title>
        <authorList>
            <person name="Peta V."/>
            <person name="Raths R."/>
            <person name="Bucking H."/>
        </authorList>
    </citation>
    <scope>NUCLEOTIDE SEQUENCE [LARGE SCALE GENOMIC DNA]</scope>
    <source>
        <strain evidence="12 13">ONC3</strain>
    </source>
</reference>
<comment type="subcellular location">
    <subcellularLocation>
        <location evidence="1">Cytoplasm</location>
    </subcellularLocation>
</comment>
<dbReference type="SMART" id="SM00448">
    <property type="entry name" value="REC"/>
    <property type="match status" value="1"/>
</dbReference>
<evidence type="ECO:0000256" key="5">
    <source>
        <dbReference type="ARBA" id="ARBA00023015"/>
    </source>
</evidence>
<evidence type="ECO:0000256" key="4">
    <source>
        <dbReference type="ARBA" id="ARBA00023012"/>
    </source>
</evidence>
<dbReference type="GO" id="GO:0000976">
    <property type="term" value="F:transcription cis-regulatory region binding"/>
    <property type="evidence" value="ECO:0007669"/>
    <property type="project" value="TreeGrafter"/>
</dbReference>
<comment type="caution">
    <text evidence="12">The sequence shown here is derived from an EMBL/GenBank/DDBJ whole genome shotgun (WGS) entry which is preliminary data.</text>
</comment>
<dbReference type="GO" id="GO:0005829">
    <property type="term" value="C:cytosol"/>
    <property type="evidence" value="ECO:0007669"/>
    <property type="project" value="TreeGrafter"/>
</dbReference>
<evidence type="ECO:0000259" key="10">
    <source>
        <dbReference type="PROSITE" id="PS50110"/>
    </source>
</evidence>
<dbReference type="InterPro" id="IPR001789">
    <property type="entry name" value="Sig_transdc_resp-reg_receiver"/>
</dbReference>
<evidence type="ECO:0000259" key="11">
    <source>
        <dbReference type="PROSITE" id="PS51755"/>
    </source>
</evidence>
<feature type="domain" description="Response regulatory" evidence="10">
    <location>
        <begin position="2"/>
        <end position="116"/>
    </location>
</feature>
<evidence type="ECO:0000256" key="7">
    <source>
        <dbReference type="ARBA" id="ARBA00023163"/>
    </source>
</evidence>
<dbReference type="EMBL" id="SPUM01000063">
    <property type="protein sequence ID" value="TFW32236.1"/>
    <property type="molecule type" value="Genomic_DNA"/>
</dbReference>
<dbReference type="GO" id="GO:0000156">
    <property type="term" value="F:phosphorelay response regulator activity"/>
    <property type="evidence" value="ECO:0007669"/>
    <property type="project" value="TreeGrafter"/>
</dbReference>
<dbReference type="SUPFAM" id="SSF52172">
    <property type="entry name" value="CheY-like"/>
    <property type="match status" value="1"/>
</dbReference>
<dbReference type="Gene3D" id="6.10.250.690">
    <property type="match status" value="1"/>
</dbReference>
<gene>
    <name evidence="12" type="ORF">E4O92_10485</name>
</gene>
<dbReference type="Gene3D" id="1.10.10.10">
    <property type="entry name" value="Winged helix-like DNA-binding domain superfamily/Winged helix DNA-binding domain"/>
    <property type="match status" value="1"/>
</dbReference>
<dbReference type="RefSeq" id="WP_135189714.1">
    <property type="nucleotide sequence ID" value="NZ_SPUM01000063.1"/>
</dbReference>
<feature type="domain" description="OmpR/PhoB-type" evidence="11">
    <location>
        <begin position="124"/>
        <end position="218"/>
    </location>
</feature>
<dbReference type="PANTHER" id="PTHR48111:SF35">
    <property type="entry name" value="TRANSCRIPTIONAL REGULATORY PROTEIN QSEB"/>
    <property type="match status" value="1"/>
</dbReference>
<evidence type="ECO:0000256" key="2">
    <source>
        <dbReference type="ARBA" id="ARBA00022490"/>
    </source>
</evidence>
<dbReference type="SMART" id="SM00862">
    <property type="entry name" value="Trans_reg_C"/>
    <property type="match status" value="1"/>
</dbReference>
<evidence type="ECO:0000256" key="1">
    <source>
        <dbReference type="ARBA" id="ARBA00004496"/>
    </source>
</evidence>
<feature type="DNA-binding region" description="OmpR/PhoB-type" evidence="9">
    <location>
        <begin position="124"/>
        <end position="218"/>
    </location>
</feature>
<evidence type="ECO:0000313" key="12">
    <source>
        <dbReference type="EMBL" id="TFW32236.1"/>
    </source>
</evidence>
<proteinExistence type="predicted"/>
<evidence type="ECO:0000256" key="9">
    <source>
        <dbReference type="PROSITE-ProRule" id="PRU01091"/>
    </source>
</evidence>
<dbReference type="OrthoDB" id="9802426at2"/>
<dbReference type="Pfam" id="PF00486">
    <property type="entry name" value="Trans_reg_C"/>
    <property type="match status" value="1"/>
</dbReference>
<evidence type="ECO:0000256" key="8">
    <source>
        <dbReference type="PROSITE-ProRule" id="PRU00169"/>
    </source>
</evidence>
<organism evidence="12 13">
    <name type="scientific">Massilia horti</name>
    <dbReference type="NCBI Taxonomy" id="2562153"/>
    <lineage>
        <taxon>Bacteria</taxon>
        <taxon>Pseudomonadati</taxon>
        <taxon>Pseudomonadota</taxon>
        <taxon>Betaproteobacteria</taxon>
        <taxon>Burkholderiales</taxon>
        <taxon>Oxalobacteraceae</taxon>
        <taxon>Telluria group</taxon>
        <taxon>Massilia</taxon>
    </lineage>
</organism>
<keyword evidence="7" id="KW-0804">Transcription</keyword>
<keyword evidence="6 9" id="KW-0238">DNA-binding</keyword>
<sequence length="221" mass="24143">MRVLVIEDDELVASGIIAGLRLSGIEADHVSTVSSAETAAQTSRFDVAILDLGLPDADGLSLLRRWRAGGKNWPVLVLTARDAVQDKVAGLRSGADDYLVKPFELDELVARLHALQRRSAGRSVDLIEHGPLVFDAATREVTLHGKLVDLSRRELALLQTLLNSGKRILSAEQVKDSLYGFGERVESNALNVHIHHLRRKLGPHIVETVRGLGYRLGKVGE</sequence>
<dbReference type="PROSITE" id="PS51755">
    <property type="entry name" value="OMPR_PHOB"/>
    <property type="match status" value="1"/>
</dbReference>
<dbReference type="InterPro" id="IPR001867">
    <property type="entry name" value="OmpR/PhoB-type_DNA-bd"/>
</dbReference>